<feature type="region of interest" description="Disordered" evidence="1">
    <location>
        <begin position="224"/>
        <end position="246"/>
    </location>
</feature>
<feature type="compositionally biased region" description="Basic and acidic residues" evidence="1">
    <location>
        <begin position="449"/>
        <end position="463"/>
    </location>
</feature>
<dbReference type="OrthoDB" id="2245455at2759"/>
<feature type="compositionally biased region" description="Pro residues" evidence="1">
    <location>
        <begin position="48"/>
        <end position="58"/>
    </location>
</feature>
<feature type="compositionally biased region" description="Low complexity" evidence="1">
    <location>
        <begin position="588"/>
        <end position="617"/>
    </location>
</feature>
<dbReference type="STRING" id="47428.A0A284RB47"/>
<feature type="region of interest" description="Disordered" evidence="1">
    <location>
        <begin position="508"/>
        <end position="667"/>
    </location>
</feature>
<feature type="compositionally biased region" description="Polar residues" evidence="1">
    <location>
        <begin position="17"/>
        <end position="35"/>
    </location>
</feature>
<feature type="region of interest" description="Disordered" evidence="1">
    <location>
        <begin position="121"/>
        <end position="182"/>
    </location>
</feature>
<accession>A0A284RB47</accession>
<sequence>MEERVRLAPYNMVRDWQNPQPTAGPSMLPTTTTISQRRRSLAAHTRPAGPPPNLPIPSLPDTTNDHPGHSSSTVARPSTGSDDSQPHTNGVNRGTRSASFARQGASPSLAAVAAFPHHSGFSAQPTASSSVDDLSDSPPPSILPPSSSRLQAPPLPPDADADHLMPPSETRSGHRPPSSRRALTRALELAREAVQLDSNNNNPQGAVMAYGRSVALLSEVMERVRRGEDTTEPRRRNGRRRSSVAQEEEVRRLQKIHDTYADRMNILSVVYSIPPLPYTTASIYSPVSADSTQPNSPTSSVSPVSETSDPIPQVDYTVNDTHVEDNDPQIAPGISLSKHVNAHEGIEAIGAAMFMDLASPVRSTISGLPVSSSHPYANTQYDPPTPHAVVTPLSTQSPTSNRMSVQLRRSRASSSALPPALPPPLNSPPLVPTIPNEVPPDLPLHSSRQFHDAATRQRGDSVAHRRTSSGSKLTALEEEGEKYEHTEAEISEAELRTGTRLTFVVDTRTVKNESPPLPALPSPASGSPGTPRNNSSPQIPNSVFIPRQRGSSQAPRPEVVVINPTIHQGTISLRRRKTSTPPTPRPSSPSESVVSVGSHPRSVASSLPSSGASLSGVGRTRSSSQPGRRPSLVGGRISPPEQRPPLPSTTIANGAGPAPRKASFPSKLNPNAQIQLTVQTDLPSMTINPPLMPPPAVISSVLPVTPISPLPAAAPADPLRKPYHLMNLLRTTMTSTTGGYITRRLHVPQEVWSQGGAKLSNLPEKVRVVGILCSALEDLQNSSSEHFGAGNVSSGMALGIGSIGRKEGEAWISKLEDFSTMCDGVVANFGKKLGVGEGFVLKKTTWGDKLGRRFDKYINGKNLDSPAAYVQGLRKLFLHAQLLDEHTKAISCQPVAPAYAAFPADIRTAADIKLRRSSEFFASVVLTFVIRDLSQLLDKYAKKCEKWLAE</sequence>
<feature type="compositionally biased region" description="Basic and acidic residues" evidence="1">
    <location>
        <begin position="224"/>
        <end position="235"/>
    </location>
</feature>
<dbReference type="PANTHER" id="PTHR37327">
    <property type="entry name" value="CHROMOSOME 1, WHOLE GENOME SHOTGUN SEQUENCE"/>
    <property type="match status" value="1"/>
</dbReference>
<gene>
    <name evidence="2" type="ORF">ARMOST_09299</name>
</gene>
<dbReference type="Proteomes" id="UP000219338">
    <property type="component" value="Unassembled WGS sequence"/>
</dbReference>
<organism evidence="2 3">
    <name type="scientific">Armillaria ostoyae</name>
    <name type="common">Armillaria root rot fungus</name>
    <dbReference type="NCBI Taxonomy" id="47428"/>
    <lineage>
        <taxon>Eukaryota</taxon>
        <taxon>Fungi</taxon>
        <taxon>Dikarya</taxon>
        <taxon>Basidiomycota</taxon>
        <taxon>Agaricomycotina</taxon>
        <taxon>Agaricomycetes</taxon>
        <taxon>Agaricomycetidae</taxon>
        <taxon>Agaricales</taxon>
        <taxon>Marasmiineae</taxon>
        <taxon>Physalacriaceae</taxon>
        <taxon>Armillaria</taxon>
    </lineage>
</organism>
<feature type="region of interest" description="Disordered" evidence="1">
    <location>
        <begin position="376"/>
        <end position="487"/>
    </location>
</feature>
<feature type="region of interest" description="Disordered" evidence="1">
    <location>
        <begin position="287"/>
        <end position="314"/>
    </location>
</feature>
<protein>
    <recommendedName>
        <fullName evidence="4">MIT domain-containing protein</fullName>
    </recommendedName>
</protein>
<dbReference type="OMA" id="EEFANVC"/>
<feature type="compositionally biased region" description="Low complexity" evidence="1">
    <location>
        <begin position="291"/>
        <end position="308"/>
    </location>
</feature>
<dbReference type="PANTHER" id="PTHR37327:SF1">
    <property type="entry name" value="MICROTUBULE INTERACTING AND TRANSPORT DOMAIN-CONTAINING PROTEIN"/>
    <property type="match status" value="1"/>
</dbReference>
<keyword evidence="3" id="KW-1185">Reference proteome</keyword>
<name>A0A284RB47_ARMOS</name>
<dbReference type="AlphaFoldDB" id="A0A284RB47"/>
<evidence type="ECO:0000313" key="3">
    <source>
        <dbReference type="Proteomes" id="UP000219338"/>
    </source>
</evidence>
<evidence type="ECO:0000313" key="2">
    <source>
        <dbReference type="EMBL" id="SJL05963.1"/>
    </source>
</evidence>
<reference evidence="3" key="1">
    <citation type="journal article" date="2017" name="Nat. Ecol. Evol.">
        <title>Genome expansion and lineage-specific genetic innovations in the forest pathogenic fungi Armillaria.</title>
        <authorList>
            <person name="Sipos G."/>
            <person name="Prasanna A.N."/>
            <person name="Walter M.C."/>
            <person name="O'Connor E."/>
            <person name="Balint B."/>
            <person name="Krizsan K."/>
            <person name="Kiss B."/>
            <person name="Hess J."/>
            <person name="Varga T."/>
            <person name="Slot J."/>
            <person name="Riley R."/>
            <person name="Boka B."/>
            <person name="Rigling D."/>
            <person name="Barry K."/>
            <person name="Lee J."/>
            <person name="Mihaltcheva S."/>
            <person name="LaButti K."/>
            <person name="Lipzen A."/>
            <person name="Waldron R."/>
            <person name="Moloney N.M."/>
            <person name="Sperisen C."/>
            <person name="Kredics L."/>
            <person name="Vagvoelgyi C."/>
            <person name="Patrignani A."/>
            <person name="Fitzpatrick D."/>
            <person name="Nagy I."/>
            <person name="Doyle S."/>
            <person name="Anderson J.B."/>
            <person name="Grigoriev I.V."/>
            <person name="Gueldener U."/>
            <person name="Muensterkoetter M."/>
            <person name="Nagy L.G."/>
        </authorList>
    </citation>
    <scope>NUCLEOTIDE SEQUENCE [LARGE SCALE GENOMIC DNA]</scope>
    <source>
        <strain evidence="3">C18/9</strain>
    </source>
</reference>
<dbReference type="EMBL" id="FUEG01000006">
    <property type="protein sequence ID" value="SJL05963.1"/>
    <property type="molecule type" value="Genomic_DNA"/>
</dbReference>
<feature type="compositionally biased region" description="Polar residues" evidence="1">
    <location>
        <begin position="392"/>
        <end position="404"/>
    </location>
</feature>
<feature type="compositionally biased region" description="Polar residues" evidence="1">
    <location>
        <begin position="530"/>
        <end position="541"/>
    </location>
</feature>
<proteinExistence type="predicted"/>
<feature type="region of interest" description="Disordered" evidence="1">
    <location>
        <begin position="1"/>
        <end position="104"/>
    </location>
</feature>
<feature type="compositionally biased region" description="Polar residues" evidence="1">
    <location>
        <begin position="69"/>
        <end position="100"/>
    </location>
</feature>
<evidence type="ECO:0008006" key="4">
    <source>
        <dbReference type="Google" id="ProtNLM"/>
    </source>
</evidence>
<feature type="compositionally biased region" description="Pro residues" evidence="1">
    <location>
        <begin position="419"/>
        <end position="442"/>
    </location>
</feature>
<evidence type="ECO:0000256" key="1">
    <source>
        <dbReference type="SAM" id="MobiDB-lite"/>
    </source>
</evidence>